<proteinExistence type="predicted"/>
<gene>
    <name evidence="2" type="ORF">PEDI_49930</name>
</gene>
<sequence>MNNDQIRLFFKNNPALNLKQIEIEAGIPTTYLSKAMKGRELSDEHINKLAPVLRKYGFSNDSGAKIIAIYNHKGGVGKTTTSVNLSVGLANAGQRVLLVDFDPQANATQHFGFKGESRLSNTIRNVLTFEEAHNLPISQCTYQVYEDLENFHLVPSELAVTKLARDLSLRQIPGMERLAKVLNMVREQYDYIIIDTPPNMDILVTNAMVAASSVVVPVIPDSLPYEGLSDAIEFIRDETTMRLNPGISVEGILLTMVKGNTALHQSIEEKIREEFNRYRVFETKIRNTISLSEASEVGEDIYSYSPRSNAAKDYKSFTEEVLNG</sequence>
<evidence type="ECO:0000313" key="2">
    <source>
        <dbReference type="EMBL" id="GJM64441.1"/>
    </source>
</evidence>
<dbReference type="CDD" id="cd02042">
    <property type="entry name" value="ParAB_family"/>
    <property type="match status" value="1"/>
</dbReference>
<evidence type="ECO:0000313" key="3">
    <source>
        <dbReference type="Proteomes" id="UP001310022"/>
    </source>
</evidence>
<accession>A0AAN4W4B9</accession>
<reference evidence="2 3" key="1">
    <citation type="submission" date="2021-12" db="EMBL/GenBank/DDBJ databases">
        <title>Genome sequencing of bacteria with rrn-lacking chromosome and rrn-plasmid.</title>
        <authorList>
            <person name="Anda M."/>
            <person name="Iwasaki W."/>
        </authorList>
    </citation>
    <scope>NUCLEOTIDE SEQUENCE [LARGE SCALE GENOMIC DNA]</scope>
    <source>
        <strain evidence="2 3">NBRC 15940</strain>
    </source>
</reference>
<feature type="domain" description="AAA" evidence="1">
    <location>
        <begin position="64"/>
        <end position="237"/>
    </location>
</feature>
<dbReference type="Proteomes" id="UP001310022">
    <property type="component" value="Unassembled WGS sequence"/>
</dbReference>
<dbReference type="Pfam" id="PF13614">
    <property type="entry name" value="AAA_31"/>
    <property type="match status" value="1"/>
</dbReference>
<dbReference type="PRINTS" id="PR00091">
    <property type="entry name" value="NITROGNASEII"/>
</dbReference>
<evidence type="ECO:0000259" key="1">
    <source>
        <dbReference type="Pfam" id="PF13614"/>
    </source>
</evidence>
<comment type="caution">
    <text evidence="2">The sequence shown here is derived from an EMBL/GenBank/DDBJ whole genome shotgun (WGS) entry which is preliminary data.</text>
</comment>
<name>A0AAN4W4B9_9BACT</name>
<keyword evidence="3" id="KW-1185">Reference proteome</keyword>
<dbReference type="InterPro" id="IPR027417">
    <property type="entry name" value="P-loop_NTPase"/>
</dbReference>
<dbReference type="EMBL" id="BQKE01000005">
    <property type="protein sequence ID" value="GJM64441.1"/>
    <property type="molecule type" value="Genomic_DNA"/>
</dbReference>
<protein>
    <recommendedName>
        <fullName evidence="1">AAA domain-containing protein</fullName>
    </recommendedName>
</protein>
<organism evidence="2 3">
    <name type="scientific">Persicobacter diffluens</name>
    <dbReference type="NCBI Taxonomy" id="981"/>
    <lineage>
        <taxon>Bacteria</taxon>
        <taxon>Pseudomonadati</taxon>
        <taxon>Bacteroidota</taxon>
        <taxon>Cytophagia</taxon>
        <taxon>Cytophagales</taxon>
        <taxon>Persicobacteraceae</taxon>
        <taxon>Persicobacter</taxon>
    </lineage>
</organism>
<dbReference type="PANTHER" id="PTHR13696:SF52">
    <property type="entry name" value="PARA FAMILY PROTEIN CT_582"/>
    <property type="match status" value="1"/>
</dbReference>
<dbReference type="AlphaFoldDB" id="A0AAN4W4B9"/>
<dbReference type="InterPro" id="IPR050678">
    <property type="entry name" value="DNA_Partitioning_ATPase"/>
</dbReference>
<dbReference type="InterPro" id="IPR025669">
    <property type="entry name" value="AAA_dom"/>
</dbReference>
<dbReference type="SUPFAM" id="SSF52540">
    <property type="entry name" value="P-loop containing nucleoside triphosphate hydrolases"/>
    <property type="match status" value="1"/>
</dbReference>
<dbReference type="FunFam" id="3.40.50.300:FF:000285">
    <property type="entry name" value="Sporulation initiation inhibitor Soj"/>
    <property type="match status" value="1"/>
</dbReference>
<dbReference type="PANTHER" id="PTHR13696">
    <property type="entry name" value="P-LOOP CONTAINING NUCLEOSIDE TRIPHOSPHATE HYDROLASE"/>
    <property type="match status" value="1"/>
</dbReference>
<dbReference type="Gene3D" id="3.40.50.300">
    <property type="entry name" value="P-loop containing nucleotide triphosphate hydrolases"/>
    <property type="match status" value="1"/>
</dbReference>
<dbReference type="RefSeq" id="WP_338239506.1">
    <property type="nucleotide sequence ID" value="NZ_BQKE01000005.1"/>
</dbReference>